<evidence type="ECO:0000313" key="3">
    <source>
        <dbReference type="Proteomes" id="UP000724148"/>
    </source>
</evidence>
<dbReference type="InterPro" id="IPR001214">
    <property type="entry name" value="SET_dom"/>
</dbReference>
<dbReference type="InterPro" id="IPR046341">
    <property type="entry name" value="SET_dom_sf"/>
</dbReference>
<accession>A0A931WNF0</accession>
<protein>
    <submittedName>
        <fullName evidence="2">SET domain-containing protein</fullName>
    </submittedName>
</protein>
<dbReference type="Gene3D" id="2.170.270.10">
    <property type="entry name" value="SET domain"/>
    <property type="match status" value="1"/>
</dbReference>
<dbReference type="Pfam" id="PF00856">
    <property type="entry name" value="SET"/>
    <property type="match status" value="1"/>
</dbReference>
<feature type="domain" description="SET" evidence="1">
    <location>
        <begin position="9"/>
        <end position="117"/>
    </location>
</feature>
<dbReference type="AlphaFoldDB" id="A0A931WNF0"/>
<evidence type="ECO:0000313" key="2">
    <source>
        <dbReference type="EMBL" id="MBI2097239.1"/>
    </source>
</evidence>
<gene>
    <name evidence="2" type="ORF">HYT40_03805</name>
</gene>
<dbReference type="EMBL" id="JACOZA010000093">
    <property type="protein sequence ID" value="MBI2097239.1"/>
    <property type="molecule type" value="Genomic_DNA"/>
</dbReference>
<reference evidence="2" key="1">
    <citation type="submission" date="2020-07" db="EMBL/GenBank/DDBJ databases">
        <title>Huge and variable diversity of episymbiotic CPR bacteria and DPANN archaea in groundwater ecosystems.</title>
        <authorList>
            <person name="He C.Y."/>
            <person name="Keren R."/>
            <person name="Whittaker M."/>
            <person name="Farag I.F."/>
            <person name="Doudna J."/>
            <person name="Cate J.H.D."/>
            <person name="Banfield J.F."/>
        </authorList>
    </citation>
    <scope>NUCLEOTIDE SEQUENCE</scope>
    <source>
        <strain evidence="2">NC_groundwater_193_Ag_S-0.1um_51_7</strain>
    </source>
</reference>
<sequence length="138" mass="15900">MTETSTNEFSFVLKPSTHGVGVFAVQAIKTGTYLRLFGDEKELRHRTRHLQKSEVPELFRDYCVDRGETMMCPEDFGCMPVGWYLNHSNVPNAIHRDYHWYAARDIAPGEEVTINYNTLEEPEEAKQAYQFFTSGNGE</sequence>
<dbReference type="PROSITE" id="PS50280">
    <property type="entry name" value="SET"/>
    <property type="match status" value="1"/>
</dbReference>
<dbReference type="Proteomes" id="UP000724148">
    <property type="component" value="Unassembled WGS sequence"/>
</dbReference>
<comment type="caution">
    <text evidence="2">The sequence shown here is derived from an EMBL/GenBank/DDBJ whole genome shotgun (WGS) entry which is preliminary data.</text>
</comment>
<organism evidence="2 3">
    <name type="scientific">Candidatus Sungiibacteriota bacterium</name>
    <dbReference type="NCBI Taxonomy" id="2750080"/>
    <lineage>
        <taxon>Bacteria</taxon>
        <taxon>Candidatus Sungiibacteriota</taxon>
    </lineage>
</organism>
<name>A0A931WNF0_9BACT</name>
<proteinExistence type="predicted"/>
<evidence type="ECO:0000259" key="1">
    <source>
        <dbReference type="PROSITE" id="PS50280"/>
    </source>
</evidence>
<dbReference type="SUPFAM" id="SSF82199">
    <property type="entry name" value="SET domain"/>
    <property type="match status" value="1"/>
</dbReference>